<protein>
    <submittedName>
        <fullName evidence="2">Uncharacterized protein</fullName>
    </submittedName>
</protein>
<evidence type="ECO:0000313" key="2">
    <source>
        <dbReference type="EMBL" id="KAK1688442.1"/>
    </source>
</evidence>
<gene>
    <name evidence="2" type="ORF">BDP55DRAFT_44562</name>
</gene>
<evidence type="ECO:0000313" key="3">
    <source>
        <dbReference type="Proteomes" id="UP001224890"/>
    </source>
</evidence>
<feature type="chain" id="PRO_5042574503" evidence="1">
    <location>
        <begin position="22"/>
        <end position="129"/>
    </location>
</feature>
<evidence type="ECO:0000256" key="1">
    <source>
        <dbReference type="SAM" id="SignalP"/>
    </source>
</evidence>
<feature type="signal peptide" evidence="1">
    <location>
        <begin position="1"/>
        <end position="21"/>
    </location>
</feature>
<dbReference type="EMBL" id="JAHMHR010000011">
    <property type="protein sequence ID" value="KAK1688442.1"/>
    <property type="molecule type" value="Genomic_DNA"/>
</dbReference>
<dbReference type="RefSeq" id="XP_060432137.1">
    <property type="nucleotide sequence ID" value="XM_060567613.1"/>
</dbReference>
<proteinExistence type="predicted"/>
<accession>A0AAJ0ARQ8</accession>
<dbReference type="GeneID" id="85452139"/>
<organism evidence="2 3">
    <name type="scientific">Colletotrichum godetiae</name>
    <dbReference type="NCBI Taxonomy" id="1209918"/>
    <lineage>
        <taxon>Eukaryota</taxon>
        <taxon>Fungi</taxon>
        <taxon>Dikarya</taxon>
        <taxon>Ascomycota</taxon>
        <taxon>Pezizomycotina</taxon>
        <taxon>Sordariomycetes</taxon>
        <taxon>Hypocreomycetidae</taxon>
        <taxon>Glomerellales</taxon>
        <taxon>Glomerellaceae</taxon>
        <taxon>Colletotrichum</taxon>
        <taxon>Colletotrichum acutatum species complex</taxon>
    </lineage>
</organism>
<dbReference type="Proteomes" id="UP001224890">
    <property type="component" value="Unassembled WGS sequence"/>
</dbReference>
<sequence>MLATMLTTLAVLAVLVIFIGGQWKGSYPHETSTYKTSPPSPLTITSPYKVTHPRGSQPLIRRHSSVLSKHIWGFPLPYPQCSYSQLPPAWFHPLLQRAKVFSGISLHVFQTPLTTGLCNKTECAALFLS</sequence>
<comment type="caution">
    <text evidence="2">The sequence shown here is derived from an EMBL/GenBank/DDBJ whole genome shotgun (WGS) entry which is preliminary data.</text>
</comment>
<keyword evidence="3" id="KW-1185">Reference proteome</keyword>
<keyword evidence="1" id="KW-0732">Signal</keyword>
<dbReference type="AlphaFoldDB" id="A0AAJ0ARQ8"/>
<reference evidence="2" key="1">
    <citation type="submission" date="2021-06" db="EMBL/GenBank/DDBJ databases">
        <title>Comparative genomics, transcriptomics and evolutionary studies reveal genomic signatures of adaptation to plant cell wall in hemibiotrophic fungi.</title>
        <authorList>
            <consortium name="DOE Joint Genome Institute"/>
            <person name="Baroncelli R."/>
            <person name="Diaz J.F."/>
            <person name="Benocci T."/>
            <person name="Peng M."/>
            <person name="Battaglia E."/>
            <person name="Haridas S."/>
            <person name="Andreopoulos W."/>
            <person name="Labutti K."/>
            <person name="Pangilinan J."/>
            <person name="Floch G.L."/>
            <person name="Makela M.R."/>
            <person name="Henrissat B."/>
            <person name="Grigoriev I.V."/>
            <person name="Crouch J.A."/>
            <person name="De Vries R.P."/>
            <person name="Sukno S.A."/>
            <person name="Thon M.R."/>
        </authorList>
    </citation>
    <scope>NUCLEOTIDE SEQUENCE</scope>
    <source>
        <strain evidence="2">CBS 193.32</strain>
    </source>
</reference>
<name>A0AAJ0ARQ8_9PEZI</name>